<reference evidence="7 8" key="1">
    <citation type="journal article" date="2010" name="Science">
        <title>Genomic comparison of the ants Camponotus floridanus and Harpegnathos saltator.</title>
        <authorList>
            <person name="Bonasio R."/>
            <person name="Zhang G."/>
            <person name="Ye C."/>
            <person name="Mutti N.S."/>
            <person name="Fang X."/>
            <person name="Qin N."/>
            <person name="Donahue G."/>
            <person name="Yang P."/>
            <person name="Li Q."/>
            <person name="Li C."/>
            <person name="Zhang P."/>
            <person name="Huang Z."/>
            <person name="Berger S.L."/>
            <person name="Reinberg D."/>
            <person name="Wang J."/>
            <person name="Liebig J."/>
        </authorList>
    </citation>
    <scope>NUCLEOTIDE SEQUENCE [LARGE SCALE GENOMIC DNA]</scope>
    <source>
        <strain evidence="8">C129</strain>
    </source>
</reference>
<dbReference type="InterPro" id="IPR019734">
    <property type="entry name" value="TPR_rpt"/>
</dbReference>
<keyword evidence="2 5" id="KW-0802">TPR repeat</keyword>
<dbReference type="InterPro" id="IPR020904">
    <property type="entry name" value="Sc_DH/Rdtase_CS"/>
</dbReference>
<dbReference type="GO" id="GO:0006629">
    <property type="term" value="P:lipid metabolic process"/>
    <property type="evidence" value="ECO:0007669"/>
    <property type="project" value="UniProtKB-ARBA"/>
</dbReference>
<evidence type="ECO:0000256" key="5">
    <source>
        <dbReference type="PROSITE-ProRule" id="PRU00339"/>
    </source>
</evidence>
<name>E2A5R3_CAMFO</name>
<dbReference type="SUPFAM" id="SSF51735">
    <property type="entry name" value="NAD(P)-binding Rossmann-fold domains"/>
    <property type="match status" value="1"/>
</dbReference>
<evidence type="ECO:0000259" key="6">
    <source>
        <dbReference type="SMART" id="SM00822"/>
    </source>
</evidence>
<keyword evidence="8" id="KW-1185">Reference proteome</keyword>
<keyword evidence="3" id="KW-0560">Oxidoreductase</keyword>
<dbReference type="AlphaFoldDB" id="E2A5R3"/>
<evidence type="ECO:0000256" key="1">
    <source>
        <dbReference type="ARBA" id="ARBA00022737"/>
    </source>
</evidence>
<dbReference type="PANTHER" id="PTHR16193">
    <property type="entry name" value="TETRATRICOPEPTIDE REPEAT PROTEIN 27"/>
    <property type="match status" value="1"/>
</dbReference>
<feature type="repeat" description="TPR" evidence="5">
    <location>
        <begin position="551"/>
        <end position="584"/>
    </location>
</feature>
<keyword evidence="1" id="KW-0677">Repeat</keyword>
<evidence type="ECO:0000313" key="7">
    <source>
        <dbReference type="EMBL" id="EFN71260.1"/>
    </source>
</evidence>
<feature type="domain" description="Ketoreductase" evidence="6">
    <location>
        <begin position="720"/>
        <end position="911"/>
    </location>
</feature>
<protein>
    <submittedName>
        <fullName evidence="7">Tetratricopeptide repeat protein 27</fullName>
    </submittedName>
</protein>
<accession>E2A5R3</accession>
<proteinExistence type="inferred from homology"/>
<sequence length="967" mass="110400">MADQIDKNIEIKLLINFSIDKVSNLPYNICSILNGQYEDIINSELFAFIEAISNSDNSIEEIVHNNISETDTHLSWLCMGIASLLYFAQCNWTGPCVDKDIEWLITRRDEALRNLSLHNECNINVQKPQLLYLSKKIFSNIDLQLKYESCVWWLFRTNLLHQHILDETSGIIFEETEHIISQINNLDILKDPLCKLLFNLESARFYLYYRRTQNSEEYLECAQSIAGLILNLEGAMGKRTKYQQEEKAQLYLKVEMTKDIFPSVNCKDIPKSLNLNDELRLERIEFSEHKEEIQLGALEEAIILAKYVQLQMCQPKHKLTDEEIILYLIKVIENTKNWSLKMTSLCCRCSLESEDKRTVERSMMQAESLLKDCNDTKAPVARRMDLFFASGMKPIWTLEENWANLMFSLGLVKGALEVFIKLGLWENVIICYNVLNLKHKAAEIIQQELSKKPTVMLWCLLGDVTRDVNHYETAWRLSEEKSSRVQRHWGFHYFTKKDYIEAIPHLKLSVKLNNIQEHVWFRLGYAALQVEDWKLAATAYRRYCALEQSTFEAWNNLAKAYIKLGDKPRAWKSLQDAIKCNYDRWEVWDNLMVVSIDLGYFSEVIRCYHRILDLQNNHLDIQVLQILTNAIINNIIDADGNSASRLLQNSLELFGRITSSNTINSPDIWRMYAELVILRKRDIDQERAAQYLQQAHRIATSNPKWSHREETTLNMSFAGKVVLITGASSGIGAATAVHLAQLGASLSISGRNKDNLNKVAEQCGKSKPFIVTGELTNETDVKNIIDLTIKHYGKLDVLINNAGILESGSIESTSLEQYDNVFNINVRSVYQLTALAVPHLIKTKGNIVNVSSVTGLRSFPNCLAYCMSKAALDQFTRCIALELGPKQVRVNAVNPGVVITNLHRSSGMDEEQLKTFFEHAKETHILGRPGDVTEVAKSIAFLASDDATFITGATLPVDGGRHAMCPR</sequence>
<dbReference type="OMA" id="WNIRLIC"/>
<dbReference type="PROSITE" id="PS00061">
    <property type="entry name" value="ADH_SHORT"/>
    <property type="match status" value="1"/>
</dbReference>
<dbReference type="PRINTS" id="PR00081">
    <property type="entry name" value="GDHRDH"/>
</dbReference>
<dbReference type="InParanoid" id="E2A5R3"/>
<dbReference type="InterPro" id="IPR036291">
    <property type="entry name" value="NAD(P)-bd_dom_sf"/>
</dbReference>
<evidence type="ECO:0000256" key="3">
    <source>
        <dbReference type="ARBA" id="ARBA00023002"/>
    </source>
</evidence>
<evidence type="ECO:0000313" key="8">
    <source>
        <dbReference type="Proteomes" id="UP000000311"/>
    </source>
</evidence>
<dbReference type="InterPro" id="IPR057326">
    <property type="entry name" value="KR_dom"/>
</dbReference>
<dbReference type="STRING" id="104421.E2A5R3"/>
<dbReference type="NCBIfam" id="NF005559">
    <property type="entry name" value="PRK07231.1"/>
    <property type="match status" value="1"/>
</dbReference>
<dbReference type="PROSITE" id="PS50005">
    <property type="entry name" value="TPR"/>
    <property type="match status" value="1"/>
</dbReference>
<dbReference type="SMART" id="SM00822">
    <property type="entry name" value="PKS_KR"/>
    <property type="match status" value="1"/>
</dbReference>
<dbReference type="SUPFAM" id="SSF48452">
    <property type="entry name" value="TPR-like"/>
    <property type="match status" value="1"/>
</dbReference>
<gene>
    <name evidence="7" type="ORF">EAG_13367</name>
</gene>
<dbReference type="OrthoDB" id="1936594at2759"/>
<comment type="similarity">
    <text evidence="4">Belongs to the TTC27 family.</text>
</comment>
<dbReference type="Proteomes" id="UP000000311">
    <property type="component" value="Unassembled WGS sequence"/>
</dbReference>
<dbReference type="FunFam" id="3.40.50.720:FF:000084">
    <property type="entry name" value="Short-chain dehydrogenase reductase"/>
    <property type="match status" value="1"/>
</dbReference>
<organism evidence="8">
    <name type="scientific">Camponotus floridanus</name>
    <name type="common">Florida carpenter ant</name>
    <dbReference type="NCBI Taxonomy" id="104421"/>
    <lineage>
        <taxon>Eukaryota</taxon>
        <taxon>Metazoa</taxon>
        <taxon>Ecdysozoa</taxon>
        <taxon>Arthropoda</taxon>
        <taxon>Hexapoda</taxon>
        <taxon>Insecta</taxon>
        <taxon>Pterygota</taxon>
        <taxon>Neoptera</taxon>
        <taxon>Endopterygota</taxon>
        <taxon>Hymenoptera</taxon>
        <taxon>Apocrita</taxon>
        <taxon>Aculeata</taxon>
        <taxon>Formicoidea</taxon>
        <taxon>Formicidae</taxon>
        <taxon>Formicinae</taxon>
        <taxon>Camponotus</taxon>
    </lineage>
</organism>
<dbReference type="PANTHER" id="PTHR16193:SF0">
    <property type="entry name" value="TETRATRICOPEPTIDE REPEAT PROTEIN 27"/>
    <property type="match status" value="1"/>
</dbReference>
<dbReference type="FunCoup" id="E2A5R3">
    <property type="interactions" value="2123"/>
</dbReference>
<dbReference type="InterPro" id="IPR011990">
    <property type="entry name" value="TPR-like_helical_dom_sf"/>
</dbReference>
<dbReference type="PRINTS" id="PR00080">
    <property type="entry name" value="SDRFAMILY"/>
</dbReference>
<dbReference type="InterPro" id="IPR044244">
    <property type="entry name" value="TTC27/Emw1"/>
</dbReference>
<evidence type="ECO:0000256" key="4">
    <source>
        <dbReference type="ARBA" id="ARBA00024020"/>
    </source>
</evidence>
<dbReference type="Gene3D" id="1.25.40.10">
    <property type="entry name" value="Tetratricopeptide repeat domain"/>
    <property type="match status" value="1"/>
</dbReference>
<evidence type="ECO:0000256" key="2">
    <source>
        <dbReference type="ARBA" id="ARBA00022803"/>
    </source>
</evidence>
<dbReference type="Gene3D" id="3.40.50.720">
    <property type="entry name" value="NAD(P)-binding Rossmann-like Domain"/>
    <property type="match status" value="1"/>
</dbReference>
<dbReference type="GO" id="GO:0016491">
    <property type="term" value="F:oxidoreductase activity"/>
    <property type="evidence" value="ECO:0007669"/>
    <property type="project" value="UniProtKB-KW"/>
</dbReference>
<dbReference type="EMBL" id="GL437023">
    <property type="protein sequence ID" value="EFN71260.1"/>
    <property type="molecule type" value="Genomic_DNA"/>
</dbReference>
<dbReference type="Pfam" id="PF13561">
    <property type="entry name" value="adh_short_C2"/>
    <property type="match status" value="1"/>
</dbReference>
<dbReference type="InterPro" id="IPR002347">
    <property type="entry name" value="SDR_fam"/>
</dbReference>
<dbReference type="SMART" id="SM00028">
    <property type="entry name" value="TPR"/>
    <property type="match status" value="4"/>
</dbReference>